<sequence length="346" mass="38487">MDAFKRYQVFVSSTYTDLLAERQSVISALLTLDAIPAGMELFPATNFNAWNLIKRVIDECDYYILIIGGKYGSVDSESGKSYTEMEYDYAKSQGKPMMAFLRADLENVPGRHLELNSAVAAELERFKSKVKRDTHVKFWTSADQLAGQVASSLHALIRDFPAVGWVRADRTHGAVSAAGSNVSPPGASAFASGSEPVTLEVHATFRYMITGDVWVRGRVDTRKEFSWDSLFAIATGSLLGECEQGLIHEEINSWLTDHLWKGELLPVDVTEQFREAGLDVGKASFSDVDVWITQADVGVLVIQFIALGLIEPGRRNRGVNDHGTYWRLTPHGMNYMVQLRAVKKRT</sequence>
<evidence type="ECO:0000313" key="3">
    <source>
        <dbReference type="Proteomes" id="UP001500728"/>
    </source>
</evidence>
<dbReference type="InterPro" id="IPR025139">
    <property type="entry name" value="DUF4062"/>
</dbReference>
<feature type="domain" description="DUF4062" evidence="1">
    <location>
        <begin position="8"/>
        <end position="90"/>
    </location>
</feature>
<accession>A0ABP6R409</accession>
<comment type="caution">
    <text evidence="2">The sequence shown here is derived from an EMBL/GenBank/DDBJ whole genome shotgun (WGS) entry which is preliminary data.</text>
</comment>
<dbReference type="Pfam" id="PF13271">
    <property type="entry name" value="DUF4062"/>
    <property type="match status" value="1"/>
</dbReference>
<proteinExistence type="predicted"/>
<evidence type="ECO:0000259" key="1">
    <source>
        <dbReference type="Pfam" id="PF13271"/>
    </source>
</evidence>
<name>A0ABP6R409_9ACTN</name>
<reference evidence="3" key="1">
    <citation type="journal article" date="2019" name="Int. J. Syst. Evol. Microbiol.">
        <title>The Global Catalogue of Microorganisms (GCM) 10K type strain sequencing project: providing services to taxonomists for standard genome sequencing and annotation.</title>
        <authorList>
            <consortium name="The Broad Institute Genomics Platform"/>
            <consortium name="The Broad Institute Genome Sequencing Center for Infectious Disease"/>
            <person name="Wu L."/>
            <person name="Ma J."/>
        </authorList>
    </citation>
    <scope>NUCLEOTIDE SEQUENCE [LARGE SCALE GENOMIC DNA]</scope>
    <source>
        <strain evidence="3">JCM 9381</strain>
    </source>
</reference>
<protein>
    <submittedName>
        <fullName evidence="2">DUF4062 domain-containing protein</fullName>
    </submittedName>
</protein>
<keyword evidence="3" id="KW-1185">Reference proteome</keyword>
<dbReference type="EMBL" id="BAAAUW010000029">
    <property type="protein sequence ID" value="GAA3272691.1"/>
    <property type="molecule type" value="Genomic_DNA"/>
</dbReference>
<evidence type="ECO:0000313" key="2">
    <source>
        <dbReference type="EMBL" id="GAA3272691.1"/>
    </source>
</evidence>
<organism evidence="2 3">
    <name type="scientific">Streptomyces labedae</name>
    <dbReference type="NCBI Taxonomy" id="285569"/>
    <lineage>
        <taxon>Bacteria</taxon>
        <taxon>Bacillati</taxon>
        <taxon>Actinomycetota</taxon>
        <taxon>Actinomycetes</taxon>
        <taxon>Kitasatosporales</taxon>
        <taxon>Streptomycetaceae</taxon>
        <taxon>Streptomyces</taxon>
    </lineage>
</organism>
<dbReference type="Proteomes" id="UP001500728">
    <property type="component" value="Unassembled WGS sequence"/>
</dbReference>
<gene>
    <name evidence="2" type="ORF">GCM10010469_50920</name>
</gene>